<keyword evidence="7" id="KW-0965">Cell junction</keyword>
<dbReference type="GO" id="GO:0005921">
    <property type="term" value="C:gap junction"/>
    <property type="evidence" value="ECO:0007669"/>
    <property type="project" value="UniProtKB-SubCell"/>
</dbReference>
<dbReference type="Pfam" id="PF00876">
    <property type="entry name" value="Innexin"/>
    <property type="match status" value="1"/>
</dbReference>
<keyword evidence="4" id="KW-1003">Cell membrane</keyword>
<feature type="transmembrane region" description="Helical" evidence="12">
    <location>
        <begin position="293"/>
        <end position="314"/>
    </location>
</feature>
<dbReference type="PANTHER" id="PTHR11893:SF43">
    <property type="entry name" value="INNEXIN INX4-RELATED"/>
    <property type="match status" value="1"/>
</dbReference>
<evidence type="ECO:0000313" key="14">
    <source>
        <dbReference type="RefSeq" id="XP_030372535.1"/>
    </source>
</evidence>
<evidence type="ECO:0000256" key="7">
    <source>
        <dbReference type="ARBA" id="ARBA00022949"/>
    </source>
</evidence>
<dbReference type="OrthoDB" id="5867527at2759"/>
<keyword evidence="8 12" id="KW-1133">Transmembrane helix</keyword>
<evidence type="ECO:0000256" key="5">
    <source>
        <dbReference type="ARBA" id="ARBA00022692"/>
    </source>
</evidence>
<evidence type="ECO:0000256" key="3">
    <source>
        <dbReference type="ARBA" id="ARBA00022448"/>
    </source>
</evidence>
<evidence type="ECO:0000256" key="9">
    <source>
        <dbReference type="ARBA" id="ARBA00023065"/>
    </source>
</evidence>
<feature type="transmembrane region" description="Helical" evidence="12">
    <location>
        <begin position="134"/>
        <end position="156"/>
    </location>
</feature>
<keyword evidence="5 12" id="KW-0812">Transmembrane</keyword>
<comment type="function">
    <text evidence="12">Structural component of the gap junctions.</text>
</comment>
<comment type="caution">
    <text evidence="12">Lacks conserved residue(s) required for the propagation of feature annotation.</text>
</comment>
<proteinExistence type="inferred from homology"/>
<dbReference type="CTD" id="251414"/>
<dbReference type="GO" id="GO:0005886">
    <property type="term" value="C:plasma membrane"/>
    <property type="evidence" value="ECO:0007669"/>
    <property type="project" value="UniProtKB-SubCell"/>
</dbReference>
<evidence type="ECO:0000256" key="8">
    <source>
        <dbReference type="ARBA" id="ARBA00022989"/>
    </source>
</evidence>
<keyword evidence="13" id="KW-1185">Reference proteome</keyword>
<dbReference type="PRINTS" id="PR01262">
    <property type="entry name" value="INNEXIN"/>
</dbReference>
<evidence type="ECO:0000256" key="10">
    <source>
        <dbReference type="ARBA" id="ARBA00023136"/>
    </source>
</evidence>
<feature type="transmembrane region" description="Helical" evidence="12">
    <location>
        <begin position="202"/>
        <end position="223"/>
    </location>
</feature>
<reference evidence="14" key="1">
    <citation type="submission" date="2025-08" db="UniProtKB">
        <authorList>
            <consortium name="RefSeq"/>
        </authorList>
    </citation>
    <scope>IDENTIFICATION</scope>
    <source>
        <strain evidence="14">11010-0011.00</strain>
        <tissue evidence="14">Whole body</tissue>
    </source>
</reference>
<evidence type="ECO:0000256" key="4">
    <source>
        <dbReference type="ARBA" id="ARBA00022475"/>
    </source>
</evidence>
<evidence type="ECO:0000256" key="12">
    <source>
        <dbReference type="RuleBase" id="RU010713"/>
    </source>
</evidence>
<dbReference type="GO" id="GO:0007602">
    <property type="term" value="P:phototransduction"/>
    <property type="evidence" value="ECO:0007669"/>
    <property type="project" value="TreeGrafter"/>
</dbReference>
<dbReference type="PROSITE" id="PS51013">
    <property type="entry name" value="PANNEXIN"/>
    <property type="match status" value="1"/>
</dbReference>
<evidence type="ECO:0000313" key="13">
    <source>
        <dbReference type="Proteomes" id="UP000504634"/>
    </source>
</evidence>
<dbReference type="Proteomes" id="UP000504634">
    <property type="component" value="Unplaced"/>
</dbReference>
<organism evidence="13 14">
    <name type="scientific">Drosophila lebanonensis</name>
    <name type="common">Fruit fly</name>
    <name type="synonym">Scaptodrosophila lebanonensis</name>
    <dbReference type="NCBI Taxonomy" id="7225"/>
    <lineage>
        <taxon>Eukaryota</taxon>
        <taxon>Metazoa</taxon>
        <taxon>Ecdysozoa</taxon>
        <taxon>Arthropoda</taxon>
        <taxon>Hexapoda</taxon>
        <taxon>Insecta</taxon>
        <taxon>Pterygota</taxon>
        <taxon>Neoptera</taxon>
        <taxon>Endopterygota</taxon>
        <taxon>Diptera</taxon>
        <taxon>Brachycera</taxon>
        <taxon>Muscomorpha</taxon>
        <taxon>Ephydroidea</taxon>
        <taxon>Drosophilidae</taxon>
        <taxon>Scaptodrosophila</taxon>
    </lineage>
</organism>
<dbReference type="PANTHER" id="PTHR11893">
    <property type="entry name" value="INNEXIN"/>
    <property type="match status" value="1"/>
</dbReference>
<dbReference type="RefSeq" id="XP_030372535.1">
    <property type="nucleotide sequence ID" value="XM_030516675.1"/>
</dbReference>
<dbReference type="GO" id="GO:0005243">
    <property type="term" value="F:gap junction channel activity"/>
    <property type="evidence" value="ECO:0007669"/>
    <property type="project" value="TreeGrafter"/>
</dbReference>
<dbReference type="GO" id="GO:0034220">
    <property type="term" value="P:monoatomic ion transmembrane transport"/>
    <property type="evidence" value="ECO:0007669"/>
    <property type="project" value="UniProtKB-KW"/>
</dbReference>
<keyword evidence="11 12" id="KW-0407">Ion channel</keyword>
<evidence type="ECO:0000256" key="6">
    <source>
        <dbReference type="ARBA" id="ARBA00022868"/>
    </source>
</evidence>
<keyword evidence="3 12" id="KW-0813">Transport</keyword>
<evidence type="ECO:0000256" key="2">
    <source>
        <dbReference type="ARBA" id="ARBA00004651"/>
    </source>
</evidence>
<evidence type="ECO:0000256" key="11">
    <source>
        <dbReference type="ARBA" id="ARBA00023303"/>
    </source>
</evidence>
<keyword evidence="10 12" id="KW-0472">Membrane</keyword>
<dbReference type="GeneID" id="115622662"/>
<evidence type="ECO:0000256" key="1">
    <source>
        <dbReference type="ARBA" id="ARBA00004610"/>
    </source>
</evidence>
<comment type="subcellular location">
    <subcellularLocation>
        <location evidence="1">Cell junction</location>
        <location evidence="1">Gap junction</location>
    </subcellularLocation>
    <subcellularLocation>
        <location evidence="2 12">Cell membrane</location>
        <topology evidence="2 12">Multi-pass membrane protein</topology>
    </subcellularLocation>
</comment>
<keyword evidence="6" id="KW-0303">Gap junction</keyword>
<comment type="similarity">
    <text evidence="12">Belongs to the pannexin family.</text>
</comment>
<sequence>MYTAVAPLSKYLQHKSVRIYDLVFTLHSKCTVALLLACTCLLSAKQYFGDPIQCISDLKFSDYVHSYCWTMGTYIWSYDYKKLSPSDREYLLNKAKGAYENATKNSATPGTNLLYIQYEQIPRGAKTERIFLRYYQWVVLVLLLQSFVFYFPAFLWKVWEGGRLKYLCAELHHKLDKEKITSRLGALVEYFRSDYKDAHFRYFASYVLCEVMNFTISIVNMLLLNVFLDNFWAHYIEALNVVPSYNWDLWNHIVSRIFPKIAKCQLQIYGAGGSNSVYDNLCLLPLNIVNEKIFAFLWIWFILMALLAGLKLFYRLLVISHRGIRFHLLHTQARFMSKSHVQSVIQNCSYGDWFVLMRVANNISPETFRQLLQMLYSAKCPRSNP</sequence>
<name>A0A6J2TAZ8_DROLE</name>
<dbReference type="AlphaFoldDB" id="A0A6J2TAZ8"/>
<keyword evidence="9 12" id="KW-0406">Ion transport</keyword>
<dbReference type="InterPro" id="IPR000990">
    <property type="entry name" value="Innexin"/>
</dbReference>
<gene>
    <name evidence="14" type="primary">LOC115622662</name>
    <name evidence="12" type="synonym">inx</name>
</gene>
<accession>A0A6J2TAZ8</accession>
<protein>
    <recommendedName>
        <fullName evidence="12">Innexin</fullName>
    </recommendedName>
</protein>